<keyword evidence="2" id="KW-1185">Reference proteome</keyword>
<evidence type="ECO:0000313" key="2">
    <source>
        <dbReference type="Proteomes" id="UP001283361"/>
    </source>
</evidence>
<sequence>MYTQMMTGLFLKDLFQDVDGVTSRLNRRQTSHDVVGLSSPRPCLGYARPPYVCQVYPIMSKPGQRLWSSEFNRPSPDFCDLLPTVC</sequence>
<gene>
    <name evidence="1" type="ORF">RRG08_039099</name>
</gene>
<reference evidence="1" key="1">
    <citation type="journal article" date="2023" name="G3 (Bethesda)">
        <title>A reference genome for the long-term kleptoplast-retaining sea slug Elysia crispata morphotype clarki.</title>
        <authorList>
            <person name="Eastman K.E."/>
            <person name="Pendleton A.L."/>
            <person name="Shaikh M.A."/>
            <person name="Suttiyut T."/>
            <person name="Ogas R."/>
            <person name="Tomko P."/>
            <person name="Gavelis G."/>
            <person name="Widhalm J.R."/>
            <person name="Wisecaver J.H."/>
        </authorList>
    </citation>
    <scope>NUCLEOTIDE SEQUENCE</scope>
    <source>
        <strain evidence="1">ECLA1</strain>
    </source>
</reference>
<organism evidence="1 2">
    <name type="scientific">Elysia crispata</name>
    <name type="common">lettuce slug</name>
    <dbReference type="NCBI Taxonomy" id="231223"/>
    <lineage>
        <taxon>Eukaryota</taxon>
        <taxon>Metazoa</taxon>
        <taxon>Spiralia</taxon>
        <taxon>Lophotrochozoa</taxon>
        <taxon>Mollusca</taxon>
        <taxon>Gastropoda</taxon>
        <taxon>Heterobranchia</taxon>
        <taxon>Euthyneura</taxon>
        <taxon>Panpulmonata</taxon>
        <taxon>Sacoglossa</taxon>
        <taxon>Placobranchoidea</taxon>
        <taxon>Plakobranchidae</taxon>
        <taxon>Elysia</taxon>
    </lineage>
</organism>
<protein>
    <submittedName>
        <fullName evidence="1">Uncharacterized protein</fullName>
    </submittedName>
</protein>
<comment type="caution">
    <text evidence="1">The sequence shown here is derived from an EMBL/GenBank/DDBJ whole genome shotgun (WGS) entry which is preliminary data.</text>
</comment>
<name>A0AAE0ZN73_9GAST</name>
<evidence type="ECO:0000313" key="1">
    <source>
        <dbReference type="EMBL" id="KAK3772282.1"/>
    </source>
</evidence>
<proteinExistence type="predicted"/>
<dbReference type="AlphaFoldDB" id="A0AAE0ZN73"/>
<dbReference type="Proteomes" id="UP001283361">
    <property type="component" value="Unassembled WGS sequence"/>
</dbReference>
<dbReference type="EMBL" id="JAWDGP010003644">
    <property type="protein sequence ID" value="KAK3772282.1"/>
    <property type="molecule type" value="Genomic_DNA"/>
</dbReference>
<accession>A0AAE0ZN73</accession>